<dbReference type="PANTHER" id="PTHR43329">
    <property type="entry name" value="EPOXIDE HYDROLASE"/>
    <property type="match status" value="1"/>
</dbReference>
<proteinExistence type="inferred from homology"/>
<feature type="domain" description="AB hydrolase-1" evidence="5">
    <location>
        <begin position="64"/>
        <end position="372"/>
    </location>
</feature>
<dbReference type="SUPFAM" id="SSF53474">
    <property type="entry name" value="alpha/beta-Hydrolases"/>
    <property type="match status" value="1"/>
</dbReference>
<dbReference type="InterPro" id="IPR000639">
    <property type="entry name" value="Epox_hydrolase-like"/>
</dbReference>
<protein>
    <recommendedName>
        <fullName evidence="5">AB hydrolase-1 domain-containing protein</fullName>
    </recommendedName>
</protein>
<gene>
    <name evidence="6" type="ORF">PLICRDRAFT_47292</name>
</gene>
<dbReference type="HOGENOM" id="CLU_356059_0_0_1"/>
<feature type="compositionally biased region" description="Polar residues" evidence="3">
    <location>
        <begin position="696"/>
        <end position="723"/>
    </location>
</feature>
<dbReference type="Gene3D" id="3.40.50.1820">
    <property type="entry name" value="alpha/beta hydrolase"/>
    <property type="match status" value="1"/>
</dbReference>
<keyword evidence="4" id="KW-0732">Signal</keyword>
<dbReference type="AlphaFoldDB" id="A0A0C9T5M4"/>
<feature type="region of interest" description="Disordered" evidence="3">
    <location>
        <begin position="678"/>
        <end position="788"/>
    </location>
</feature>
<organism evidence="6 7">
    <name type="scientific">Plicaturopsis crispa FD-325 SS-3</name>
    <dbReference type="NCBI Taxonomy" id="944288"/>
    <lineage>
        <taxon>Eukaryota</taxon>
        <taxon>Fungi</taxon>
        <taxon>Dikarya</taxon>
        <taxon>Basidiomycota</taxon>
        <taxon>Agaricomycotina</taxon>
        <taxon>Agaricomycetes</taxon>
        <taxon>Agaricomycetidae</taxon>
        <taxon>Amylocorticiales</taxon>
        <taxon>Amylocorticiaceae</taxon>
        <taxon>Plicatura</taxon>
        <taxon>Plicaturopsis crispa</taxon>
    </lineage>
</organism>
<dbReference type="PRINTS" id="PR00412">
    <property type="entry name" value="EPOXHYDRLASE"/>
</dbReference>
<dbReference type="Pfam" id="PF12697">
    <property type="entry name" value="Abhydrolase_6"/>
    <property type="match status" value="1"/>
</dbReference>
<dbReference type="Proteomes" id="UP000053263">
    <property type="component" value="Unassembled WGS sequence"/>
</dbReference>
<dbReference type="OrthoDB" id="408373at2759"/>
<dbReference type="GO" id="GO:0016787">
    <property type="term" value="F:hydrolase activity"/>
    <property type="evidence" value="ECO:0007669"/>
    <property type="project" value="UniProtKB-KW"/>
</dbReference>
<feature type="compositionally biased region" description="Basic and acidic residues" evidence="3">
    <location>
        <begin position="680"/>
        <end position="695"/>
    </location>
</feature>
<evidence type="ECO:0000256" key="4">
    <source>
        <dbReference type="SAM" id="SignalP"/>
    </source>
</evidence>
<feature type="compositionally biased region" description="Polar residues" evidence="3">
    <location>
        <begin position="730"/>
        <end position="769"/>
    </location>
</feature>
<evidence type="ECO:0000256" key="1">
    <source>
        <dbReference type="ARBA" id="ARBA00022801"/>
    </source>
</evidence>
<dbReference type="InterPro" id="IPR029058">
    <property type="entry name" value="AB_hydrolase_fold"/>
</dbReference>
<keyword evidence="7" id="KW-1185">Reference proteome</keyword>
<evidence type="ECO:0000313" key="6">
    <source>
        <dbReference type="EMBL" id="KII83408.1"/>
    </source>
</evidence>
<keyword evidence="1" id="KW-0378">Hydrolase</keyword>
<reference evidence="6 7" key="1">
    <citation type="submission" date="2014-06" db="EMBL/GenBank/DDBJ databases">
        <title>Evolutionary Origins and Diversification of the Mycorrhizal Mutualists.</title>
        <authorList>
            <consortium name="DOE Joint Genome Institute"/>
            <consortium name="Mycorrhizal Genomics Consortium"/>
            <person name="Kohler A."/>
            <person name="Kuo A."/>
            <person name="Nagy L.G."/>
            <person name="Floudas D."/>
            <person name="Copeland A."/>
            <person name="Barry K.W."/>
            <person name="Cichocki N."/>
            <person name="Veneault-Fourrey C."/>
            <person name="LaButti K."/>
            <person name="Lindquist E.A."/>
            <person name="Lipzen A."/>
            <person name="Lundell T."/>
            <person name="Morin E."/>
            <person name="Murat C."/>
            <person name="Riley R."/>
            <person name="Ohm R."/>
            <person name="Sun H."/>
            <person name="Tunlid A."/>
            <person name="Henrissat B."/>
            <person name="Grigoriev I.V."/>
            <person name="Hibbett D.S."/>
            <person name="Martin F."/>
        </authorList>
    </citation>
    <scope>NUCLEOTIDE SEQUENCE [LARGE SCALE GENOMIC DNA]</scope>
    <source>
        <strain evidence="6 7">FD-325 SS-3</strain>
    </source>
</reference>
<evidence type="ECO:0000256" key="3">
    <source>
        <dbReference type="SAM" id="MobiDB-lite"/>
    </source>
</evidence>
<evidence type="ECO:0000313" key="7">
    <source>
        <dbReference type="Proteomes" id="UP000053263"/>
    </source>
</evidence>
<feature type="chain" id="PRO_5002204073" description="AB hydrolase-1 domain-containing protein" evidence="4">
    <location>
        <begin position="21"/>
        <end position="788"/>
    </location>
</feature>
<name>A0A0C9T5M4_PLICR</name>
<feature type="signal peptide" evidence="4">
    <location>
        <begin position="1"/>
        <end position="20"/>
    </location>
</feature>
<accession>A0A0C9T5M4</accession>
<dbReference type="InterPro" id="IPR000073">
    <property type="entry name" value="AB_hydrolase_1"/>
</dbReference>
<evidence type="ECO:0000256" key="2">
    <source>
        <dbReference type="ARBA" id="ARBA00038334"/>
    </source>
</evidence>
<dbReference type="EMBL" id="KN832578">
    <property type="protein sequence ID" value="KII83408.1"/>
    <property type="molecule type" value="Genomic_DNA"/>
</dbReference>
<evidence type="ECO:0000259" key="5">
    <source>
        <dbReference type="Pfam" id="PF12697"/>
    </source>
</evidence>
<comment type="similarity">
    <text evidence="2">Belongs to the AB hydrolase superfamily. Epoxide hydrolase family.</text>
</comment>
<sequence>MTRLLPFLSLVLSLFFPAFAISAFNPRTAPKSVATCPALNRALNKSVDIRIQYYDVNPSAPQTLLLVHGWPSLASSWARQIDEFSPREIDGVESPTTYRVLAPDMRGFGGSTHPGDVNASNTMGDLVGDLACVLQHAGINANDENGVGKKANVEKGGVICVGHDWGAQTCYEMARMRPDLVKGVVGVTVPYIPPTPPYTPIRSLIPLLPKLAYQLYFDSRPLDAARELDNDTRRTLRATLRSVESKPPDAFLRDKDSLLGGWAEVKEIPPVPFLSPDEEDFFVEQYKVQGFGSTLGWYMDANRRASWALAQAQGNMTIPQPVLSILPLQDPVADWAEAARILKSAEYVPELTTVMLNGAHWVHLENPDETNKAMRRWLDAHAGRWLDAYAGRWGASAKKEGASTAAKGVADVAETAKSAVKGASTTAKDAANVARAATETLKGAVEGATNVVDGAKETVKGATKAAKSAVAGAGEAAGTVKSAVKSAVGSAKSAAEGATETAKSAAVAAESVVEGATEMAKSAAEGAAEAAGTVKSAGKRAGETVKTAVHSATDVAGSAVKGAAQAAGTVKSAGKRAGETVKSAAGVAESAVEGAMEMAKSATEAAESSVEGATETAKRAGEAVRSAAVAAESVAQGAAEHAQPLVEHASRMGDNTGSWLAQHARPWVAALLGRWAGRPSAKDGEASEDRVKSDQSENTSAEIQSTSAASEHPATQTPDTSVQAEDKSENMSAEIQSTSAASEHPSAQTHDTSTPSESMSAQSPNTSQDAPAPDPDTSEPTSPAHEEL</sequence>